<evidence type="ECO:0000313" key="2">
    <source>
        <dbReference type="EMBL" id="KAI5347960.1"/>
    </source>
</evidence>
<keyword evidence="3" id="KW-1185">Reference proteome</keyword>
<proteinExistence type="predicted"/>
<organism evidence="2 3">
    <name type="scientific">Prunus dulcis</name>
    <name type="common">Almond</name>
    <name type="synonym">Amygdalus dulcis</name>
    <dbReference type="NCBI Taxonomy" id="3755"/>
    <lineage>
        <taxon>Eukaryota</taxon>
        <taxon>Viridiplantae</taxon>
        <taxon>Streptophyta</taxon>
        <taxon>Embryophyta</taxon>
        <taxon>Tracheophyta</taxon>
        <taxon>Spermatophyta</taxon>
        <taxon>Magnoliopsida</taxon>
        <taxon>eudicotyledons</taxon>
        <taxon>Gunneridae</taxon>
        <taxon>Pentapetalae</taxon>
        <taxon>rosids</taxon>
        <taxon>fabids</taxon>
        <taxon>Rosales</taxon>
        <taxon>Rosaceae</taxon>
        <taxon>Amygdaloideae</taxon>
        <taxon>Amygdaleae</taxon>
        <taxon>Prunus</taxon>
    </lineage>
</organism>
<accession>A0AAD4WQX1</accession>
<evidence type="ECO:0000256" key="1">
    <source>
        <dbReference type="SAM" id="MobiDB-lite"/>
    </source>
</evidence>
<feature type="region of interest" description="Disordered" evidence="1">
    <location>
        <begin position="39"/>
        <end position="85"/>
    </location>
</feature>
<feature type="compositionally biased region" description="Acidic residues" evidence="1">
    <location>
        <begin position="1"/>
        <end position="11"/>
    </location>
</feature>
<evidence type="ECO:0000313" key="3">
    <source>
        <dbReference type="Proteomes" id="UP001054821"/>
    </source>
</evidence>
<reference evidence="2 3" key="1">
    <citation type="journal article" date="2022" name="G3 (Bethesda)">
        <title>Whole-genome sequence and methylome profiling of the almond [Prunus dulcis (Mill.) D.A. Webb] cultivar 'Nonpareil'.</title>
        <authorList>
            <person name="D'Amico-Willman K.M."/>
            <person name="Ouma W.Z."/>
            <person name="Meulia T."/>
            <person name="Sideli G.M."/>
            <person name="Gradziel T.M."/>
            <person name="Fresnedo-Ramirez J."/>
        </authorList>
    </citation>
    <scope>NUCLEOTIDE SEQUENCE [LARGE SCALE GENOMIC DNA]</scope>
    <source>
        <strain evidence="2">Clone GOH B32 T37-40</strain>
    </source>
</reference>
<comment type="caution">
    <text evidence="2">The sequence shown here is derived from an EMBL/GenBank/DDBJ whole genome shotgun (WGS) entry which is preliminary data.</text>
</comment>
<dbReference type="Proteomes" id="UP001054821">
    <property type="component" value="Chromosome 1"/>
</dbReference>
<gene>
    <name evidence="2" type="ORF">L3X38_000847</name>
</gene>
<protein>
    <submittedName>
        <fullName evidence="2">Uncharacterized protein</fullName>
    </submittedName>
</protein>
<dbReference type="AlphaFoldDB" id="A0AAD4WQX1"/>
<dbReference type="EMBL" id="JAJFAZ020000001">
    <property type="protein sequence ID" value="KAI5347960.1"/>
    <property type="molecule type" value="Genomic_DNA"/>
</dbReference>
<feature type="region of interest" description="Disordered" evidence="1">
    <location>
        <begin position="1"/>
        <end position="20"/>
    </location>
</feature>
<name>A0AAD4WQX1_PRUDU</name>
<sequence length="108" mass="12756">MQETPSDEDENTNEKTPEKLVIMQVKEVGTRQICSGIKIIKDRKDRKPAKRPAYTYPKEHKKARKQASQSQDEAANKKKKDKNAYLQLHMYEVYNRLDEISKKKLENY</sequence>